<organism evidence="2 3">
    <name type="scientific">Planktothrix tepida PCC 9214</name>
    <dbReference type="NCBI Taxonomy" id="671072"/>
    <lineage>
        <taxon>Bacteria</taxon>
        <taxon>Bacillati</taxon>
        <taxon>Cyanobacteriota</taxon>
        <taxon>Cyanophyceae</taxon>
        <taxon>Oscillatoriophycideae</taxon>
        <taxon>Oscillatoriales</taxon>
        <taxon>Microcoleaceae</taxon>
        <taxon>Planktothrix</taxon>
    </lineage>
</organism>
<feature type="compositionally biased region" description="Acidic residues" evidence="1">
    <location>
        <begin position="31"/>
        <end position="44"/>
    </location>
</feature>
<name>A0A1J1LJI9_9CYAN</name>
<feature type="region of interest" description="Disordered" evidence="1">
    <location>
        <begin position="25"/>
        <end position="56"/>
    </location>
</feature>
<dbReference type="STRING" id="671072.PL9214430174"/>
<protein>
    <submittedName>
        <fullName evidence="2">CRISPR-associated protein Cas10d</fullName>
    </submittedName>
</protein>
<dbReference type="EMBL" id="CZDF01000148">
    <property type="protein sequence ID" value="CUR32202.1"/>
    <property type="molecule type" value="Genomic_DNA"/>
</dbReference>
<keyword evidence="3" id="KW-1185">Reference proteome</keyword>
<accession>A0A1J1LJI9</accession>
<dbReference type="InterPro" id="IPR017589">
    <property type="entry name" value="CRISPR-assoc_prot_Cas10d/Csc3"/>
</dbReference>
<evidence type="ECO:0000313" key="3">
    <source>
        <dbReference type="Proteomes" id="UP000184315"/>
    </source>
</evidence>
<reference evidence="3" key="1">
    <citation type="submission" date="2015-10" db="EMBL/GenBank/DDBJ databases">
        <authorList>
            <person name="Regsiter A."/>
            <person name="william w."/>
        </authorList>
    </citation>
    <scope>NUCLEOTIDE SEQUENCE [LARGE SCALE GENOMIC DNA]</scope>
</reference>
<dbReference type="OrthoDB" id="414891at2"/>
<dbReference type="Proteomes" id="UP000184315">
    <property type="component" value="Unassembled WGS sequence"/>
</dbReference>
<sequence length="1170" mass="135669">MKRKNKKSEQEIQQLSLFDESEYISGNEINQVDEEWSPDDDYGEGLEQKSRPIETQPPELIPLKILKDAIKAQNPDDVVMQDLSEYVLSNLLRVGIGVTAKGGKFFDKIDEKREETGEPPVRRDHAGDQSLNTHLLNGLFPANLIEQRLEQLDTTVQRFVKERERRLAIAGFILHDFEKFDYQRFPNMPEQYKAVPKDQIRDLSLEEHREIIDILIKELNLDRFLYPNQPEEYQKHIDDLLYIAYNAQKRHDTNLNTSEFGLNKLTLKGKQPKSLADLAYLADSLASVIKHPQDIDVPKLQELIHSLSDGQLKFTYHRIAENRGVLTNVINNALMDEHTGLNRKDCQYFPPFCHYYEPLLYLPTGIIYLQHKNAPPISTENLPEKVIDKIKNLCIEELKQQQKGFVREGKGMKYAEYYDLFFDDIALMKVALDATRNTIKSSKAQDRSQSLQEFQKKGALSAQYNFEFSSDVRIDQLAEFGDLLTRKIWSDRVAKIIDENKKNKTNKAGGTVQLPDDLNSSDQLVYKIVEFWNLGEYLPAVQEIQNINGKLKELKLKGNTGGLPLEWYYLAAKYIEHHPSLEDIQTTGDDLITYLAELLNPILQQNKSANDGWEDLRLWLKQVVMLPTGNKTQTDQFLKELKYYQSAKQPGRGKQLICSISHSAYTVKEQMESAVLFTPQVYTNKQMLGGSNAKRNISSIAQIELMLRQILMSKTQAVGKSFEDGKYRYLYFYPTYYFTPETNCFLAKVYDQIVQTRFDTGIRNHFISQDMQADFSLERYQSVDLFKLSEGKKSTTDEKQESKKSLIFKLNYPEEQPLTFYFMALPPEKRGKTEPTDTESWVMPTWLAFAFPMILDVKTVVSESPIPPFTDGTEFEQTVFLDSAPQAFRVLTQEERFRLDYILEGWEKKQSKYPAPLKVLTAAYAINLDVNARQTKKGYNPNWGKLSELARDFETSPLYVFTYLKNWVRSQNLDTPSKAKIRLYAYQFYPCFDPHVEYNFELEDWTMTEQSKLHHPKKLTELYRKFYRAKSTKGKPTKANAILKPIDEAADVILKAELSWCQGEAMVDAVAARLFSLMNRVHSSTAEGRWVFKNSERDQERETILDFARYFVLEVFEGTFKGDRARLAGRQLNLIRDTCEFIYRLEDDKEYRARKLSNDDSKGGDPQEEE</sequence>
<gene>
    <name evidence="2" type="ORF">PL9214430174</name>
</gene>
<dbReference type="NCBIfam" id="TIGR03174">
    <property type="entry name" value="cas_Csc3"/>
    <property type="match status" value="1"/>
</dbReference>
<dbReference type="RefSeq" id="WP_072718955.1">
    <property type="nucleotide sequence ID" value="NZ_LN889796.1"/>
</dbReference>
<evidence type="ECO:0000313" key="2">
    <source>
        <dbReference type="EMBL" id="CUR32202.1"/>
    </source>
</evidence>
<dbReference type="AlphaFoldDB" id="A0A1J1LJI9"/>
<proteinExistence type="predicted"/>
<evidence type="ECO:0000256" key="1">
    <source>
        <dbReference type="SAM" id="MobiDB-lite"/>
    </source>
</evidence>